<reference evidence="7" key="1">
    <citation type="journal article" date="2014" name="PLoS ONE">
        <title>Transcriptome-Based Identification of ABC Transporters in the Western Tarnished Plant Bug Lygus hesperus.</title>
        <authorList>
            <person name="Hull J.J."/>
            <person name="Chaney K."/>
            <person name="Geib S.M."/>
            <person name="Fabrick J.A."/>
            <person name="Brent C.S."/>
            <person name="Walsh D."/>
            <person name="Lavine L.C."/>
        </authorList>
    </citation>
    <scope>NUCLEOTIDE SEQUENCE</scope>
</reference>
<dbReference type="InterPro" id="IPR000897">
    <property type="entry name" value="SRP54_GTPase_dom"/>
</dbReference>
<dbReference type="InterPro" id="IPR022941">
    <property type="entry name" value="SRP54"/>
</dbReference>
<dbReference type="GO" id="GO:0005525">
    <property type="term" value="F:GTP binding"/>
    <property type="evidence" value="ECO:0007669"/>
    <property type="project" value="UniProtKB-KW"/>
</dbReference>
<comment type="catalytic activity">
    <reaction evidence="5">
        <text>GTP + H2O = GDP + phosphate + H(+)</text>
        <dbReference type="Rhea" id="RHEA:19669"/>
        <dbReference type="ChEBI" id="CHEBI:15377"/>
        <dbReference type="ChEBI" id="CHEBI:15378"/>
        <dbReference type="ChEBI" id="CHEBI:37565"/>
        <dbReference type="ChEBI" id="CHEBI:43474"/>
        <dbReference type="ChEBI" id="CHEBI:58189"/>
        <dbReference type="EC" id="3.6.5.4"/>
    </reaction>
    <physiologicalReaction direction="left-to-right" evidence="5">
        <dbReference type="Rhea" id="RHEA:19670"/>
    </physiologicalReaction>
</comment>
<evidence type="ECO:0000256" key="5">
    <source>
        <dbReference type="ARBA" id="ARBA00048157"/>
    </source>
</evidence>
<dbReference type="GO" id="GO:0005786">
    <property type="term" value="C:signal recognition particle, endoplasmic reticulum targeting"/>
    <property type="evidence" value="ECO:0007669"/>
    <property type="project" value="TreeGrafter"/>
</dbReference>
<evidence type="ECO:0000313" key="8">
    <source>
        <dbReference type="EMBL" id="JAP98650.1"/>
    </source>
</evidence>
<dbReference type="GO" id="GO:0006616">
    <property type="term" value="P:SRP-dependent cotranslational protein targeting to membrane, translocation"/>
    <property type="evidence" value="ECO:0007669"/>
    <property type="project" value="TreeGrafter"/>
</dbReference>
<evidence type="ECO:0000256" key="2">
    <source>
        <dbReference type="ARBA" id="ARBA00023134"/>
    </source>
</evidence>
<dbReference type="PANTHER" id="PTHR11564:SF5">
    <property type="entry name" value="SIGNAL RECOGNITION PARTICLE SUBUNIT SRP54"/>
    <property type="match status" value="1"/>
</dbReference>
<dbReference type="SUPFAM" id="SSF47446">
    <property type="entry name" value="Signal peptide-binding domain"/>
    <property type="match status" value="1"/>
</dbReference>
<evidence type="ECO:0000256" key="3">
    <source>
        <dbReference type="ARBA" id="ARBA00034832"/>
    </source>
</evidence>
<dbReference type="Gene3D" id="3.40.50.300">
    <property type="entry name" value="P-loop containing nucleotide triphosphate hydrolases"/>
    <property type="match status" value="1"/>
</dbReference>
<keyword evidence="1" id="KW-0547">Nucleotide-binding</keyword>
<dbReference type="InterPro" id="IPR027417">
    <property type="entry name" value="P-loop_NTPase"/>
</dbReference>
<gene>
    <name evidence="7" type="primary">SRP54</name>
    <name evidence="8" type="synonym">SRP54_1</name>
    <name evidence="7" type="ORF">CM83_101111</name>
    <name evidence="8" type="ORF">g.4810</name>
</gene>
<dbReference type="Pfam" id="PF02978">
    <property type="entry name" value="SRP_SPB"/>
    <property type="match status" value="1"/>
</dbReference>
<dbReference type="Gene3D" id="1.10.260.30">
    <property type="entry name" value="Signal recognition particle, SRP54 subunit, M-domain"/>
    <property type="match status" value="1"/>
</dbReference>
<evidence type="ECO:0000256" key="4">
    <source>
        <dbReference type="ARBA" id="ARBA00034907"/>
    </source>
</evidence>
<evidence type="ECO:0000256" key="1">
    <source>
        <dbReference type="ARBA" id="ARBA00022741"/>
    </source>
</evidence>
<proteinExistence type="predicted"/>
<feature type="domain" description="SRP54-type proteins GTP-binding" evidence="6">
    <location>
        <begin position="65"/>
        <end position="78"/>
    </location>
</feature>
<dbReference type="GO" id="GO:0003924">
    <property type="term" value="F:GTPase activity"/>
    <property type="evidence" value="ECO:0007669"/>
    <property type="project" value="InterPro"/>
</dbReference>
<organism evidence="7">
    <name type="scientific">Lygus hesperus</name>
    <name type="common">Western plant bug</name>
    <dbReference type="NCBI Taxonomy" id="30085"/>
    <lineage>
        <taxon>Eukaryota</taxon>
        <taxon>Metazoa</taxon>
        <taxon>Ecdysozoa</taxon>
        <taxon>Arthropoda</taxon>
        <taxon>Hexapoda</taxon>
        <taxon>Insecta</taxon>
        <taxon>Pterygota</taxon>
        <taxon>Neoptera</taxon>
        <taxon>Paraneoptera</taxon>
        <taxon>Hemiptera</taxon>
        <taxon>Heteroptera</taxon>
        <taxon>Panheteroptera</taxon>
        <taxon>Cimicomorpha</taxon>
        <taxon>Miridae</taxon>
        <taxon>Mirini</taxon>
        <taxon>Lygus</taxon>
    </lineage>
</organism>
<dbReference type="GO" id="GO:0005829">
    <property type="term" value="C:cytosol"/>
    <property type="evidence" value="ECO:0007669"/>
    <property type="project" value="TreeGrafter"/>
</dbReference>
<evidence type="ECO:0000313" key="7">
    <source>
        <dbReference type="EMBL" id="JAG13490.1"/>
    </source>
</evidence>
<dbReference type="PROSITE" id="PS00300">
    <property type="entry name" value="SRP54"/>
    <property type="match status" value="1"/>
</dbReference>
<dbReference type="InterPro" id="IPR036891">
    <property type="entry name" value="Signal_recog_part_SRP54_M_sf"/>
</dbReference>
<dbReference type="EMBL" id="GBHO01030114">
    <property type="protein sequence ID" value="JAG13490.1"/>
    <property type="molecule type" value="Transcribed_RNA"/>
</dbReference>
<sequence>MQQVAYSVHPNEIILVMDGSIGKSAKEQAEAFHNAVSIGSIILTKLDGHAKGGGALSAVATTGSPILFIGTGEHVSDFEVFNPRSFASRLLGMGDISGLVSMLEETDVKQTNEKLMMKAMEGKKITIRDISNSMQYLMSLGSLSTILNMLPNTGLQLNKDDEKNSIQACKRCVTVIDSMTNKELDSTVQIFLKQPSRIQRVARGSGISSAAVTELLHFMLSISSLLERLGGKGGKTMMNALRGLTTPGAGDASLGNINFGSLLQNVGSMLSGAGGDKGNPFAAMLPGMMGAGGMPNMQALRNMQRVVKGHGKAKSPLQAMSSLLGDFKK</sequence>
<dbReference type="AlphaFoldDB" id="A0A0A9X8R2"/>
<reference evidence="8" key="3">
    <citation type="journal article" date="2016" name="Gigascience">
        <title>De novo construction of an expanded transcriptome assembly for the western tarnished plant bug, Lygus hesperus.</title>
        <authorList>
            <person name="Tassone E.E."/>
            <person name="Geib S.M."/>
            <person name="Hall B."/>
            <person name="Fabrick J.A."/>
            <person name="Brent C.S."/>
            <person name="Hull J.J."/>
        </authorList>
    </citation>
    <scope>NUCLEOTIDE SEQUENCE</scope>
</reference>
<dbReference type="SMART" id="SM00962">
    <property type="entry name" value="SRP54"/>
    <property type="match status" value="1"/>
</dbReference>
<dbReference type="GO" id="GO:0008312">
    <property type="term" value="F:7S RNA binding"/>
    <property type="evidence" value="ECO:0007669"/>
    <property type="project" value="InterPro"/>
</dbReference>
<dbReference type="SUPFAM" id="SSF52540">
    <property type="entry name" value="P-loop containing nucleoside triphosphate hydrolases"/>
    <property type="match status" value="1"/>
</dbReference>
<dbReference type="Pfam" id="PF00448">
    <property type="entry name" value="SRP54"/>
    <property type="match status" value="1"/>
</dbReference>
<accession>A0A0A9X8R2</accession>
<evidence type="ECO:0000259" key="6">
    <source>
        <dbReference type="PROSITE" id="PS00300"/>
    </source>
</evidence>
<protein>
    <recommendedName>
        <fullName evidence="3">Signal recognition particle subunit SRP54</fullName>
    </recommendedName>
    <alternativeName>
        <fullName evidence="4">Signal recognition particle 54 kDa protein</fullName>
    </alternativeName>
</protein>
<dbReference type="GO" id="GO:0030942">
    <property type="term" value="F:endoplasmic reticulum signal peptide binding"/>
    <property type="evidence" value="ECO:0007669"/>
    <property type="project" value="TreeGrafter"/>
</dbReference>
<dbReference type="InterPro" id="IPR004125">
    <property type="entry name" value="Signal_recog_particle_SRP54_M"/>
</dbReference>
<keyword evidence="2" id="KW-0342">GTP-binding</keyword>
<dbReference type="EMBL" id="GDHC01019978">
    <property type="protein sequence ID" value="JAP98650.1"/>
    <property type="molecule type" value="Transcribed_RNA"/>
</dbReference>
<reference evidence="7" key="2">
    <citation type="submission" date="2014-07" db="EMBL/GenBank/DDBJ databases">
        <authorList>
            <person name="Hull J."/>
        </authorList>
    </citation>
    <scope>NUCLEOTIDE SEQUENCE</scope>
</reference>
<name>A0A0A9X8R2_LYGHE</name>
<dbReference type="PANTHER" id="PTHR11564">
    <property type="entry name" value="SIGNAL RECOGNITION PARTICLE 54K PROTEIN SRP54"/>
    <property type="match status" value="1"/>
</dbReference>